<evidence type="ECO:0000313" key="1">
    <source>
        <dbReference type="EMBL" id="KAL0101995.1"/>
    </source>
</evidence>
<evidence type="ECO:0000313" key="2">
    <source>
        <dbReference type="Proteomes" id="UP001430953"/>
    </source>
</evidence>
<gene>
    <name evidence="1" type="ORF">PUN28_018508</name>
</gene>
<proteinExistence type="predicted"/>
<comment type="caution">
    <text evidence="1">The sequence shown here is derived from an EMBL/GenBank/DDBJ whole genome shotgun (WGS) entry which is preliminary data.</text>
</comment>
<sequence length="67" mass="7760">MQENRRATSRTYVYRYFLVALRFLRWNVSRHTVSSGAQQVSTTRARLSESGMRAVDSLDLFNTSNLS</sequence>
<accession>A0AAW2EG75</accession>
<protein>
    <submittedName>
        <fullName evidence="1">Uncharacterized protein</fullName>
    </submittedName>
</protein>
<keyword evidence="2" id="KW-1185">Reference proteome</keyword>
<organism evidence="1 2">
    <name type="scientific">Cardiocondyla obscurior</name>
    <dbReference type="NCBI Taxonomy" id="286306"/>
    <lineage>
        <taxon>Eukaryota</taxon>
        <taxon>Metazoa</taxon>
        <taxon>Ecdysozoa</taxon>
        <taxon>Arthropoda</taxon>
        <taxon>Hexapoda</taxon>
        <taxon>Insecta</taxon>
        <taxon>Pterygota</taxon>
        <taxon>Neoptera</taxon>
        <taxon>Endopterygota</taxon>
        <taxon>Hymenoptera</taxon>
        <taxon>Apocrita</taxon>
        <taxon>Aculeata</taxon>
        <taxon>Formicoidea</taxon>
        <taxon>Formicidae</taxon>
        <taxon>Myrmicinae</taxon>
        <taxon>Cardiocondyla</taxon>
    </lineage>
</organism>
<name>A0AAW2EG75_9HYME</name>
<dbReference type="AlphaFoldDB" id="A0AAW2EG75"/>
<dbReference type="EMBL" id="JADYXP020000023">
    <property type="protein sequence ID" value="KAL0101995.1"/>
    <property type="molecule type" value="Genomic_DNA"/>
</dbReference>
<dbReference type="Proteomes" id="UP001430953">
    <property type="component" value="Unassembled WGS sequence"/>
</dbReference>
<reference evidence="1 2" key="1">
    <citation type="submission" date="2023-03" db="EMBL/GenBank/DDBJ databases">
        <title>High recombination rates correlate with genetic variation in Cardiocondyla obscurior ants.</title>
        <authorList>
            <person name="Errbii M."/>
        </authorList>
    </citation>
    <scope>NUCLEOTIDE SEQUENCE [LARGE SCALE GENOMIC DNA]</scope>
    <source>
        <strain evidence="1">Alpha-2009</strain>
        <tissue evidence="1">Whole body</tissue>
    </source>
</reference>